<dbReference type="PANTHER" id="PTHR39441:SF1">
    <property type="entry name" value="DUF2252 DOMAIN-CONTAINING PROTEIN"/>
    <property type="match status" value="1"/>
</dbReference>
<dbReference type="Pfam" id="PF10009">
    <property type="entry name" value="DUF2252"/>
    <property type="match status" value="1"/>
</dbReference>
<reference evidence="1 2" key="1">
    <citation type="submission" date="2019-04" db="EMBL/GenBank/DDBJ databases">
        <title>Microbes associate with the intestines of laboratory mice.</title>
        <authorList>
            <person name="Navarre W."/>
            <person name="Wong E."/>
            <person name="Huang K."/>
            <person name="Tropini C."/>
            <person name="Ng K."/>
            <person name="Yu B."/>
        </authorList>
    </citation>
    <scope>NUCLEOTIDE SEQUENCE [LARGE SCALE GENOMIC DNA]</scope>
    <source>
        <strain evidence="1 2">NM46_B2-13</strain>
    </source>
</reference>
<dbReference type="EMBL" id="SRYO01000002">
    <property type="protein sequence ID" value="TGY38710.1"/>
    <property type="molecule type" value="Genomic_DNA"/>
</dbReference>
<dbReference type="Proteomes" id="UP000309893">
    <property type="component" value="Unassembled WGS sequence"/>
</dbReference>
<sequence>MLAELPTRPRDPLGILAAQAATRVAELLPLRDDRMSANPFAFYRGTAALMADDLAAGPRSDILVASCGDAHVANFGFYASPQRTLVFDLNDFDESAWASWEWDLKRLVTSIVVAGQATGRDDSVTADAARAAVRRYARALAVGEEATPLARFYQHFDAAGALVTSDKASRKVLRAAIADAEKRTGDKAVRKITEADADGRLRFVEQPPTLTRVTPDVAAAVDASLAQYIATTRADVQLVLSHYTFSDVARRVVGVGSVGTRCYIAVFVDGDGAALLMQVKEAGRSVLEQYGGCAQPEELTAFVDRHGQGGRVVALQRILQGSSDPFLGHFRGERADYYVRQFRDMKGGIDAETLEDGPFRLYAQACATVLARAHGQSPNAAKVIGYLGEGRACAEAIVEWAYGYAALSRADYGAFVDAVAAGTAP</sequence>
<comment type="caution">
    <text evidence="1">The sequence shown here is derived from an EMBL/GenBank/DDBJ whole genome shotgun (WGS) entry which is preliminary data.</text>
</comment>
<accession>A0A4V3RK80</accession>
<name>A0A4V3RK80_9MICO</name>
<dbReference type="PANTHER" id="PTHR39441">
    <property type="entry name" value="DUF2252 DOMAIN-CONTAINING PROTEIN"/>
    <property type="match status" value="1"/>
</dbReference>
<dbReference type="InterPro" id="IPR018721">
    <property type="entry name" value="DUF2252"/>
</dbReference>
<evidence type="ECO:0000313" key="2">
    <source>
        <dbReference type="Proteomes" id="UP000309893"/>
    </source>
</evidence>
<organism evidence="1 2">
    <name type="scientific">Microbacterium laevaniformans</name>
    <dbReference type="NCBI Taxonomy" id="36807"/>
    <lineage>
        <taxon>Bacteria</taxon>
        <taxon>Bacillati</taxon>
        <taxon>Actinomycetota</taxon>
        <taxon>Actinomycetes</taxon>
        <taxon>Micrococcales</taxon>
        <taxon>Microbacteriaceae</taxon>
        <taxon>Microbacterium</taxon>
    </lineage>
</organism>
<protein>
    <submittedName>
        <fullName evidence="1">DUF2252 domain-containing protein</fullName>
    </submittedName>
</protein>
<dbReference type="AlphaFoldDB" id="A0A4V3RK80"/>
<gene>
    <name evidence="1" type="ORF">E5344_04040</name>
</gene>
<evidence type="ECO:0000313" key="1">
    <source>
        <dbReference type="EMBL" id="TGY38710.1"/>
    </source>
</evidence>
<proteinExistence type="predicted"/>
<dbReference type="OrthoDB" id="1491115at2"/>